<evidence type="ECO:0008006" key="7">
    <source>
        <dbReference type="Google" id="ProtNLM"/>
    </source>
</evidence>
<evidence type="ECO:0000313" key="5">
    <source>
        <dbReference type="EMBL" id="KAG5533220.1"/>
    </source>
</evidence>
<name>A0AAV6J2A5_9ERIC</name>
<dbReference type="Pfam" id="PF10551">
    <property type="entry name" value="MULE"/>
    <property type="match status" value="1"/>
</dbReference>
<dbReference type="InterPro" id="IPR018289">
    <property type="entry name" value="MULE_transposase_dom"/>
</dbReference>
<dbReference type="PANTHER" id="PTHR31973">
    <property type="entry name" value="POLYPROTEIN, PUTATIVE-RELATED"/>
    <property type="match status" value="1"/>
</dbReference>
<evidence type="ECO:0000259" key="3">
    <source>
        <dbReference type="Pfam" id="PF10551"/>
    </source>
</evidence>
<dbReference type="Pfam" id="PF03108">
    <property type="entry name" value="DBD_Tnp_Mut"/>
    <property type="match status" value="1"/>
</dbReference>
<evidence type="ECO:0000259" key="2">
    <source>
        <dbReference type="Pfam" id="PF03108"/>
    </source>
</evidence>
<evidence type="ECO:0000256" key="1">
    <source>
        <dbReference type="SAM" id="MobiDB-lite"/>
    </source>
</evidence>
<keyword evidence="6" id="KW-1185">Reference proteome</keyword>
<evidence type="ECO:0000259" key="4">
    <source>
        <dbReference type="Pfam" id="PF26130"/>
    </source>
</evidence>
<feature type="domain" description="MULE transposase" evidence="3">
    <location>
        <begin position="425"/>
        <end position="495"/>
    </location>
</feature>
<dbReference type="EMBL" id="JACTNZ010000009">
    <property type="protein sequence ID" value="KAG5533220.1"/>
    <property type="molecule type" value="Genomic_DNA"/>
</dbReference>
<protein>
    <recommendedName>
        <fullName evidence="7">Transposase MuDR plant domain-containing protein</fullName>
    </recommendedName>
</protein>
<reference evidence="5" key="1">
    <citation type="submission" date="2020-08" db="EMBL/GenBank/DDBJ databases">
        <title>Plant Genome Project.</title>
        <authorList>
            <person name="Zhang R.-G."/>
        </authorList>
    </citation>
    <scope>NUCLEOTIDE SEQUENCE</scope>
    <source>
        <strain evidence="5">WSP0</strain>
        <tissue evidence="5">Leaf</tissue>
    </source>
</reference>
<accession>A0AAV6J2A5</accession>
<dbReference type="InterPro" id="IPR058594">
    <property type="entry name" value="PB1-like_dom_pln"/>
</dbReference>
<feature type="domain" description="PB1-like" evidence="4">
    <location>
        <begin position="5"/>
        <end position="100"/>
    </location>
</feature>
<evidence type="ECO:0000313" key="6">
    <source>
        <dbReference type="Proteomes" id="UP000823749"/>
    </source>
</evidence>
<dbReference type="Pfam" id="PF26130">
    <property type="entry name" value="PB1-like"/>
    <property type="match status" value="1"/>
</dbReference>
<comment type="caution">
    <text evidence="5">The sequence shown here is derived from an EMBL/GenBank/DDBJ whole genome shotgun (WGS) entry which is preliminary data.</text>
</comment>
<dbReference type="Proteomes" id="UP000823749">
    <property type="component" value="Chromosome 9"/>
</dbReference>
<dbReference type="AlphaFoldDB" id="A0AAV6J2A5"/>
<proteinExistence type="predicted"/>
<dbReference type="InterPro" id="IPR004332">
    <property type="entry name" value="Transposase_MuDR"/>
</dbReference>
<sequence>MADSVFVLEVHHGGYFVGLPKLYLSGKVDFIRNVDSDLMSYFEVLDLVKGLGCNPEICNIYHKMPDSDFDGGLRDIKADTDVVDMFAIHKGRGIISVYVENIGVSLDVDELGIVRDEEEEDSESDKDGSECSERSVNLSDIEYFADGDEIVDCTALVSKGSAIRNLEVGDGSGGSGTGTGQCTVDNIVIDVDEVENDDLNTPMQSVDGNQTMEFTEFSEDRDMERPQLEKGMLFANAGVFRAALRQHAILNGTEFKFLKNEGHRVTAKCKNDCGWRIHASYFEDTTSFQIKSLKCHPCQCPRQYRIRHANSCWLSRTYIDRLRDDPNWKLSAIRKAAKRDHMVDMSDSQVYRAKRKALQEIEGNHRQQYWKLWDYCEMIRRTNPGSTALLKVERTLSNTAPVFQRMFVVYEAQARGFVNGCRPIIGLDACHLKGPFLGQLMHAVGRDANDQMFPIAIAAVEAELKDSWVWFLENLLQVIGRPEEHGWTFISDRQKVCTYPFFLLVLSAMNIFPSTSLMHALIL</sequence>
<gene>
    <name evidence="5" type="ORF">RHGRI_027431</name>
</gene>
<dbReference type="PANTHER" id="PTHR31973:SF187">
    <property type="entry name" value="MUTATOR TRANSPOSASE MUDRA PROTEIN"/>
    <property type="match status" value="1"/>
</dbReference>
<feature type="region of interest" description="Disordered" evidence="1">
    <location>
        <begin position="115"/>
        <end position="134"/>
    </location>
</feature>
<feature type="domain" description="Transposase MuDR plant" evidence="2">
    <location>
        <begin position="228"/>
        <end position="290"/>
    </location>
</feature>
<organism evidence="5 6">
    <name type="scientific">Rhododendron griersonianum</name>
    <dbReference type="NCBI Taxonomy" id="479676"/>
    <lineage>
        <taxon>Eukaryota</taxon>
        <taxon>Viridiplantae</taxon>
        <taxon>Streptophyta</taxon>
        <taxon>Embryophyta</taxon>
        <taxon>Tracheophyta</taxon>
        <taxon>Spermatophyta</taxon>
        <taxon>Magnoliopsida</taxon>
        <taxon>eudicotyledons</taxon>
        <taxon>Gunneridae</taxon>
        <taxon>Pentapetalae</taxon>
        <taxon>asterids</taxon>
        <taxon>Ericales</taxon>
        <taxon>Ericaceae</taxon>
        <taxon>Ericoideae</taxon>
        <taxon>Rhodoreae</taxon>
        <taxon>Rhododendron</taxon>
    </lineage>
</organism>